<keyword evidence="7" id="KW-0238">DNA-binding</keyword>
<proteinExistence type="inferred from homology"/>
<keyword evidence="5" id="KW-0158">Chromosome</keyword>
<comment type="similarity">
    <text evidence="3">Belongs to the CTC1 family.</text>
</comment>
<keyword evidence="6" id="KW-0779">Telomere</keyword>
<comment type="subcellular location">
    <subcellularLocation>
        <location evidence="2">Chromosome</location>
        <location evidence="2">Telomere</location>
    </subcellularLocation>
    <subcellularLocation>
        <location evidence="1">Nucleus</location>
    </subcellularLocation>
</comment>
<dbReference type="InterPro" id="IPR042617">
    <property type="entry name" value="CTC1-like"/>
</dbReference>
<evidence type="ECO:0000256" key="1">
    <source>
        <dbReference type="ARBA" id="ARBA00004123"/>
    </source>
</evidence>
<sequence length="251" mass="28243">CESLLSGNSHVSVRFKVSAISAAFPGDQLFIVDVTCVKNPASACFIVFAKEHIHFHPFIRVGCSYIASFLRLKIIQDAKQVTRPVLLLTSLSAIHLISELRFDLKLCNSQSQLVPHSVVNYEGVITGQLMDGVFQLDHNINVYFTHARLHWLRAGIGLRKGVHLRLFNVHVVYTGPDMIDLALCTYSSVEFVKLSASMDSCLPWENPAIAYWCNRLNLPHTILLCRTLMTLKKKFRRRISSSQLLQGSESC</sequence>
<feature type="non-terminal residue" evidence="9">
    <location>
        <position position="251"/>
    </location>
</feature>
<dbReference type="OrthoDB" id="10668645at2759"/>
<dbReference type="PANTHER" id="PTHR14865:SF2">
    <property type="entry name" value="CST COMPLEX SUBUNIT CTC1"/>
    <property type="match status" value="1"/>
</dbReference>
<dbReference type="Proteomes" id="UP000035740">
    <property type="component" value="Unassembled WGS sequence"/>
</dbReference>
<dbReference type="AlphaFoldDB" id="A0A0J8B2H9"/>
<protein>
    <recommendedName>
        <fullName evidence="4">CST complex subunit CTC1</fullName>
    </recommendedName>
</protein>
<organism evidence="9 10">
    <name type="scientific">Beta vulgaris subsp. vulgaris</name>
    <name type="common">Beet</name>
    <dbReference type="NCBI Taxonomy" id="3555"/>
    <lineage>
        <taxon>Eukaryota</taxon>
        <taxon>Viridiplantae</taxon>
        <taxon>Streptophyta</taxon>
        <taxon>Embryophyta</taxon>
        <taxon>Tracheophyta</taxon>
        <taxon>Spermatophyta</taxon>
        <taxon>Magnoliopsida</taxon>
        <taxon>eudicotyledons</taxon>
        <taxon>Gunneridae</taxon>
        <taxon>Pentapetalae</taxon>
        <taxon>Caryophyllales</taxon>
        <taxon>Chenopodiaceae</taxon>
        <taxon>Betoideae</taxon>
        <taxon>Beta</taxon>
    </lineage>
</organism>
<dbReference type="GO" id="GO:0010833">
    <property type="term" value="P:telomere maintenance via telomere lengthening"/>
    <property type="evidence" value="ECO:0007669"/>
    <property type="project" value="TreeGrafter"/>
</dbReference>
<dbReference type="EMBL" id="KQ096538">
    <property type="protein sequence ID" value="KMS94052.1"/>
    <property type="molecule type" value="Genomic_DNA"/>
</dbReference>
<evidence type="ECO:0000256" key="3">
    <source>
        <dbReference type="ARBA" id="ARBA00006332"/>
    </source>
</evidence>
<evidence type="ECO:0000256" key="4">
    <source>
        <dbReference type="ARBA" id="ARBA00016175"/>
    </source>
</evidence>
<evidence type="ECO:0000313" key="10">
    <source>
        <dbReference type="Proteomes" id="UP000035740"/>
    </source>
</evidence>
<evidence type="ECO:0000256" key="5">
    <source>
        <dbReference type="ARBA" id="ARBA00022454"/>
    </source>
</evidence>
<evidence type="ECO:0000256" key="6">
    <source>
        <dbReference type="ARBA" id="ARBA00022895"/>
    </source>
</evidence>
<feature type="non-terminal residue" evidence="9">
    <location>
        <position position="1"/>
    </location>
</feature>
<dbReference type="GO" id="GO:0003697">
    <property type="term" value="F:single-stranded DNA binding"/>
    <property type="evidence" value="ECO:0007669"/>
    <property type="project" value="TreeGrafter"/>
</dbReference>
<gene>
    <name evidence="9" type="ORF">BVRB_025280</name>
</gene>
<dbReference type="GO" id="GO:0042162">
    <property type="term" value="F:telomeric DNA binding"/>
    <property type="evidence" value="ECO:0007669"/>
    <property type="project" value="TreeGrafter"/>
</dbReference>
<name>A0A0J8B2H9_BETVV</name>
<keyword evidence="8" id="KW-0539">Nucleus</keyword>
<accession>A0A0J8B2H9</accession>
<dbReference type="GO" id="GO:0045740">
    <property type="term" value="P:positive regulation of DNA replication"/>
    <property type="evidence" value="ECO:0007669"/>
    <property type="project" value="TreeGrafter"/>
</dbReference>
<dbReference type="Gramene" id="KMS94052">
    <property type="protein sequence ID" value="KMS94052"/>
    <property type="gene ID" value="BVRB_025280"/>
</dbReference>
<reference evidence="9 10" key="1">
    <citation type="journal article" date="2014" name="Nature">
        <title>The genome of the recently domesticated crop plant sugar beet (Beta vulgaris).</title>
        <authorList>
            <person name="Dohm J.C."/>
            <person name="Minoche A.E."/>
            <person name="Holtgrawe D."/>
            <person name="Capella-Gutierrez S."/>
            <person name="Zakrzewski F."/>
            <person name="Tafer H."/>
            <person name="Rupp O."/>
            <person name="Sorensen T.R."/>
            <person name="Stracke R."/>
            <person name="Reinhardt R."/>
            <person name="Goesmann A."/>
            <person name="Kraft T."/>
            <person name="Schulz B."/>
            <person name="Stadler P.F."/>
            <person name="Schmidt T."/>
            <person name="Gabaldon T."/>
            <person name="Lehrach H."/>
            <person name="Weisshaar B."/>
            <person name="Himmelbauer H."/>
        </authorList>
    </citation>
    <scope>NUCLEOTIDE SEQUENCE [LARGE SCALE GENOMIC DNA]</scope>
    <source>
        <tissue evidence="9">Taproot</tissue>
    </source>
</reference>
<evidence type="ECO:0000313" key="9">
    <source>
        <dbReference type="EMBL" id="KMS94052.1"/>
    </source>
</evidence>
<evidence type="ECO:0000256" key="2">
    <source>
        <dbReference type="ARBA" id="ARBA00004574"/>
    </source>
</evidence>
<dbReference type="PANTHER" id="PTHR14865">
    <property type="entry name" value="CST COMPLEX SUBUNIT CTC1"/>
    <property type="match status" value="1"/>
</dbReference>
<keyword evidence="10" id="KW-1185">Reference proteome</keyword>
<evidence type="ECO:0000256" key="7">
    <source>
        <dbReference type="ARBA" id="ARBA00023125"/>
    </source>
</evidence>
<dbReference type="GO" id="GO:1990879">
    <property type="term" value="C:CST complex"/>
    <property type="evidence" value="ECO:0007669"/>
    <property type="project" value="TreeGrafter"/>
</dbReference>
<evidence type="ECO:0000256" key="8">
    <source>
        <dbReference type="ARBA" id="ARBA00023242"/>
    </source>
</evidence>